<sequence>MSSTRVLVLPYYELRIHHAPRYRRWEATRTLPNEAPVFLNQSKPCVSSLRQSLVRSSINLMPFQPFEQSTSQTSTE</sequence>
<proteinExistence type="predicted"/>
<evidence type="ECO:0000313" key="2">
    <source>
        <dbReference type="Proteomes" id="UP000186922"/>
    </source>
</evidence>
<name>A0A1D1V614_RAMVA</name>
<keyword evidence="2" id="KW-1185">Reference proteome</keyword>
<comment type="caution">
    <text evidence="1">The sequence shown here is derived from an EMBL/GenBank/DDBJ whole genome shotgun (WGS) entry which is preliminary data.</text>
</comment>
<reference evidence="1 2" key="1">
    <citation type="journal article" date="2016" name="Nat. Commun.">
        <title>Extremotolerant tardigrade genome and improved radiotolerance of human cultured cells by tardigrade-unique protein.</title>
        <authorList>
            <person name="Hashimoto T."/>
            <person name="Horikawa D.D."/>
            <person name="Saito Y."/>
            <person name="Kuwahara H."/>
            <person name="Kozuka-Hata H."/>
            <person name="Shin-I T."/>
            <person name="Minakuchi Y."/>
            <person name="Ohishi K."/>
            <person name="Motoyama A."/>
            <person name="Aizu T."/>
            <person name="Enomoto A."/>
            <person name="Kondo K."/>
            <person name="Tanaka S."/>
            <person name="Hara Y."/>
            <person name="Koshikawa S."/>
            <person name="Sagara H."/>
            <person name="Miura T."/>
            <person name="Yokobori S."/>
            <person name="Miyagawa K."/>
            <person name="Suzuki Y."/>
            <person name="Kubo T."/>
            <person name="Oyama M."/>
            <person name="Kohara Y."/>
            <person name="Fujiyama A."/>
            <person name="Arakawa K."/>
            <person name="Katayama T."/>
            <person name="Toyoda A."/>
            <person name="Kunieda T."/>
        </authorList>
    </citation>
    <scope>NUCLEOTIDE SEQUENCE [LARGE SCALE GENOMIC DNA]</scope>
    <source>
        <strain evidence="1 2">YOKOZUNA-1</strain>
    </source>
</reference>
<accession>A0A1D1V614</accession>
<dbReference type="EMBL" id="BDGG01000004">
    <property type="protein sequence ID" value="GAU97114.1"/>
    <property type="molecule type" value="Genomic_DNA"/>
</dbReference>
<dbReference type="AlphaFoldDB" id="A0A1D1V614"/>
<gene>
    <name evidence="1" type="primary">RvY_08467-1</name>
    <name evidence="1" type="synonym">RvY_08467.1</name>
    <name evidence="1" type="ORF">RvY_08467</name>
</gene>
<organism evidence="1 2">
    <name type="scientific">Ramazzottius varieornatus</name>
    <name type="common">Water bear</name>
    <name type="synonym">Tardigrade</name>
    <dbReference type="NCBI Taxonomy" id="947166"/>
    <lineage>
        <taxon>Eukaryota</taxon>
        <taxon>Metazoa</taxon>
        <taxon>Ecdysozoa</taxon>
        <taxon>Tardigrada</taxon>
        <taxon>Eutardigrada</taxon>
        <taxon>Parachela</taxon>
        <taxon>Hypsibioidea</taxon>
        <taxon>Ramazzottiidae</taxon>
        <taxon>Ramazzottius</taxon>
    </lineage>
</organism>
<protein>
    <submittedName>
        <fullName evidence="1">Uncharacterized protein</fullName>
    </submittedName>
</protein>
<evidence type="ECO:0000313" key="1">
    <source>
        <dbReference type="EMBL" id="GAU97114.1"/>
    </source>
</evidence>
<dbReference type="Proteomes" id="UP000186922">
    <property type="component" value="Unassembled WGS sequence"/>
</dbReference>